<dbReference type="Proteomes" id="UP000032142">
    <property type="component" value="Unassembled WGS sequence"/>
</dbReference>
<comment type="caution">
    <text evidence="1">The sequence shown here is derived from an EMBL/GenBank/DDBJ whole genome shotgun (WGS) entry which is preliminary data.</text>
</comment>
<organism evidence="1 2">
    <name type="scientific">Gossypium arboreum</name>
    <name type="common">Tree cotton</name>
    <name type="synonym">Gossypium nanking</name>
    <dbReference type="NCBI Taxonomy" id="29729"/>
    <lineage>
        <taxon>Eukaryota</taxon>
        <taxon>Viridiplantae</taxon>
        <taxon>Streptophyta</taxon>
        <taxon>Embryophyta</taxon>
        <taxon>Tracheophyta</taxon>
        <taxon>Spermatophyta</taxon>
        <taxon>Magnoliopsida</taxon>
        <taxon>eudicotyledons</taxon>
        <taxon>Gunneridae</taxon>
        <taxon>Pentapetalae</taxon>
        <taxon>rosids</taxon>
        <taxon>malvids</taxon>
        <taxon>Malvales</taxon>
        <taxon>Malvaceae</taxon>
        <taxon>Malvoideae</taxon>
        <taxon>Gossypium</taxon>
    </lineage>
</organism>
<name>A0A0B0N2S4_GOSAR</name>
<dbReference type="AlphaFoldDB" id="A0A0B0N2S4"/>
<accession>A0A0B0N2S4</accession>
<protein>
    <submittedName>
        <fullName evidence="1">Uncharacterized protein</fullName>
    </submittedName>
</protein>
<sequence>MNKHKILSIQNSIGNHFNTFYTYMIPIQHSIQILN</sequence>
<evidence type="ECO:0000313" key="1">
    <source>
        <dbReference type="EMBL" id="KHG05471.1"/>
    </source>
</evidence>
<keyword evidence="2" id="KW-1185">Reference proteome</keyword>
<dbReference type="EMBL" id="JRRC01430981">
    <property type="protein sequence ID" value="KHG05471.1"/>
    <property type="molecule type" value="Genomic_DNA"/>
</dbReference>
<evidence type="ECO:0000313" key="2">
    <source>
        <dbReference type="Proteomes" id="UP000032142"/>
    </source>
</evidence>
<proteinExistence type="predicted"/>
<gene>
    <name evidence="1" type="ORF">F383_30410</name>
</gene>
<reference evidence="2" key="1">
    <citation type="submission" date="2014-09" db="EMBL/GenBank/DDBJ databases">
        <authorList>
            <person name="Mudge J."/>
            <person name="Ramaraj T."/>
            <person name="Lindquist I.E."/>
            <person name="Bharti A.K."/>
            <person name="Sundararajan A."/>
            <person name="Cameron C.T."/>
            <person name="Woodward J.E."/>
            <person name="May G.D."/>
            <person name="Brubaker C."/>
            <person name="Broadhvest J."/>
            <person name="Wilkins T.A."/>
        </authorList>
    </citation>
    <scope>NUCLEOTIDE SEQUENCE</scope>
    <source>
        <strain evidence="2">cv. AKA8401</strain>
    </source>
</reference>